<gene>
    <name evidence="2" type="ORF">DVK44_10705</name>
</gene>
<dbReference type="OrthoDB" id="4246243at2"/>
<evidence type="ECO:0000313" key="3">
    <source>
        <dbReference type="Proteomes" id="UP000253868"/>
    </source>
</evidence>
<organism evidence="2 3">
    <name type="scientific">Streptomyces paludis</name>
    <dbReference type="NCBI Taxonomy" id="2282738"/>
    <lineage>
        <taxon>Bacteria</taxon>
        <taxon>Bacillati</taxon>
        <taxon>Actinomycetota</taxon>
        <taxon>Actinomycetes</taxon>
        <taxon>Kitasatosporales</taxon>
        <taxon>Streptomycetaceae</taxon>
        <taxon>Streptomyces</taxon>
    </lineage>
</organism>
<evidence type="ECO:0000256" key="1">
    <source>
        <dbReference type="SAM" id="MobiDB-lite"/>
    </source>
</evidence>
<proteinExistence type="predicted"/>
<reference evidence="3" key="1">
    <citation type="submission" date="2018-07" db="EMBL/GenBank/DDBJ databases">
        <authorList>
            <person name="Zhao J."/>
        </authorList>
    </citation>
    <scope>NUCLEOTIDE SEQUENCE [LARGE SCALE GENOMIC DNA]</scope>
    <source>
        <strain evidence="3">GSSD-12</strain>
    </source>
</reference>
<dbReference type="Proteomes" id="UP000253868">
    <property type="component" value="Chromosome"/>
</dbReference>
<feature type="compositionally biased region" description="Polar residues" evidence="1">
    <location>
        <begin position="1"/>
        <end position="11"/>
    </location>
</feature>
<dbReference type="AlphaFoldDB" id="A0A345I0N4"/>
<feature type="region of interest" description="Disordered" evidence="1">
    <location>
        <begin position="1"/>
        <end position="26"/>
    </location>
</feature>
<sequence length="67" mass="7379">MATRTRTTQENPVDLPLRLESDPKPVPGCAHCDNVAMERDRAQANGDGSKQSDCNVRMIRHHADAHG</sequence>
<name>A0A345I0N4_9ACTN</name>
<dbReference type="KEGG" id="spad:DVK44_10705"/>
<dbReference type="EMBL" id="CP031194">
    <property type="protein sequence ID" value="AXG82508.1"/>
    <property type="molecule type" value="Genomic_DNA"/>
</dbReference>
<protein>
    <submittedName>
        <fullName evidence="2">Uncharacterized protein</fullName>
    </submittedName>
</protein>
<accession>A0A345I0N4</accession>
<evidence type="ECO:0000313" key="2">
    <source>
        <dbReference type="EMBL" id="AXG82508.1"/>
    </source>
</evidence>
<keyword evidence="3" id="KW-1185">Reference proteome</keyword>